<keyword evidence="2" id="KW-1185">Reference proteome</keyword>
<dbReference type="Proteomes" id="UP000232323">
    <property type="component" value="Unassembled WGS sequence"/>
</dbReference>
<gene>
    <name evidence="1" type="ORF">CEUSTIGMA_g13348.t1</name>
</gene>
<dbReference type="InterPro" id="IPR036628">
    <property type="entry name" value="Clp_N_dom_sf"/>
</dbReference>
<organism evidence="1 2">
    <name type="scientific">Chlamydomonas eustigma</name>
    <dbReference type="NCBI Taxonomy" id="1157962"/>
    <lineage>
        <taxon>Eukaryota</taxon>
        <taxon>Viridiplantae</taxon>
        <taxon>Chlorophyta</taxon>
        <taxon>core chlorophytes</taxon>
        <taxon>Chlorophyceae</taxon>
        <taxon>CS clade</taxon>
        <taxon>Chlamydomonadales</taxon>
        <taxon>Chlamydomonadaceae</taxon>
        <taxon>Chlamydomonas</taxon>
    </lineage>
</organism>
<reference evidence="1 2" key="1">
    <citation type="submission" date="2017-08" db="EMBL/GenBank/DDBJ databases">
        <title>Acidophilic green algal genome provides insights into adaptation to an acidic environment.</title>
        <authorList>
            <person name="Hirooka S."/>
            <person name="Hirose Y."/>
            <person name="Kanesaki Y."/>
            <person name="Higuchi S."/>
            <person name="Fujiwara T."/>
            <person name="Onuma R."/>
            <person name="Era A."/>
            <person name="Ohbayashi R."/>
            <person name="Uzuka A."/>
            <person name="Nozaki H."/>
            <person name="Yoshikawa H."/>
            <person name="Miyagishima S.Y."/>
        </authorList>
    </citation>
    <scope>NUCLEOTIDE SEQUENCE [LARGE SCALE GENOMIC DNA]</scope>
    <source>
        <strain evidence="1 2">NIES-2499</strain>
    </source>
</reference>
<proteinExistence type="predicted"/>
<sequence>MGCKFSSHRYSPLNRSNNTKIISPVPAFHTTLSGETKGHMAAAQWYAWQMMCPRIEPGHLLLGILCKEVPTSSNDNFSNHSNDLLENHLKAAGFGNDHLSDVLKKEHIKFSQVYEFVYDLIKINNGNTAHDQIRPFHDSSGECRIEDVTPSEATIGLLKQTRLLALRQGTDVISTNHVFRALSALPSSYLHPSSYETFELHTLLEKLCKNPVSSFVMLSKAVNKTNKRQMQVLPSPFQHLGSGAQPDIPFRQNSRIIAEKEKQIKALLTTLPTWPGLGPGVDIKKEVRYLFLASSASTLGYTMVDWLSRSQPAVDLVLEALDAGMITTASLKVVSKHDFFKENLKETLGALQQGRPIPEVAEIYRKLFGDAARNLAWSKNTYKDSNHDIAQDSFRKYLQAQTAGCALLDPSDAQTLLRLSELLNIRPSTAIQVSYMLQLASCTGTSSFRDLVKNILFGWSHKCSIYHMPPQWMSGGGTDDSSKSLCLTFMYALSCLQEAEEREGSMTSSDTTLSAEDAVSLLSMMSSIMHSKVTVEALKDHALSQQEVQEAASSVDEDKDTVEESLLTLDIGVSWNMQQTLILLLTQQDLKLTTTSLKSITNAFVMSTNTSTPVS</sequence>
<protein>
    <submittedName>
        <fullName evidence="1">Uncharacterized protein</fullName>
    </submittedName>
</protein>
<dbReference type="Gene3D" id="1.10.1780.10">
    <property type="entry name" value="Clp, N-terminal domain"/>
    <property type="match status" value="1"/>
</dbReference>
<dbReference type="EMBL" id="BEGY01000205">
    <property type="protein sequence ID" value="GAX85932.1"/>
    <property type="molecule type" value="Genomic_DNA"/>
</dbReference>
<evidence type="ECO:0000313" key="2">
    <source>
        <dbReference type="Proteomes" id="UP000232323"/>
    </source>
</evidence>
<dbReference type="AlphaFoldDB" id="A0A250XSM8"/>
<accession>A0A250XSM8</accession>
<name>A0A250XSM8_9CHLO</name>
<comment type="caution">
    <text evidence="1">The sequence shown here is derived from an EMBL/GenBank/DDBJ whole genome shotgun (WGS) entry which is preliminary data.</text>
</comment>
<evidence type="ECO:0000313" key="1">
    <source>
        <dbReference type="EMBL" id="GAX85932.1"/>
    </source>
</evidence>